<feature type="non-terminal residue" evidence="2">
    <location>
        <position position="1"/>
    </location>
</feature>
<reference evidence="2 3" key="1">
    <citation type="journal article" date="2013" name="Proc. Natl. Acad. Sci. U.S.A.">
        <title>The king cobra genome reveals dynamic gene evolution and adaptation in the snake venom system.</title>
        <authorList>
            <person name="Vonk F.J."/>
            <person name="Casewell N.R."/>
            <person name="Henkel C.V."/>
            <person name="Heimberg A.M."/>
            <person name="Jansen H.J."/>
            <person name="McCleary R.J."/>
            <person name="Kerkkamp H.M."/>
            <person name="Vos R.A."/>
            <person name="Guerreiro I."/>
            <person name="Calvete J.J."/>
            <person name="Wuster W."/>
            <person name="Woods A.E."/>
            <person name="Logan J.M."/>
            <person name="Harrison R.A."/>
            <person name="Castoe T.A."/>
            <person name="de Koning A.P."/>
            <person name="Pollock D.D."/>
            <person name="Yandell M."/>
            <person name="Calderon D."/>
            <person name="Renjifo C."/>
            <person name="Currier R.B."/>
            <person name="Salgado D."/>
            <person name="Pla D."/>
            <person name="Sanz L."/>
            <person name="Hyder A.S."/>
            <person name="Ribeiro J.M."/>
            <person name="Arntzen J.W."/>
            <person name="van den Thillart G.E."/>
            <person name="Boetzer M."/>
            <person name="Pirovano W."/>
            <person name="Dirks R.P."/>
            <person name="Spaink H.P."/>
            <person name="Duboule D."/>
            <person name="McGlinn E."/>
            <person name="Kini R.M."/>
            <person name="Richardson M.K."/>
        </authorList>
    </citation>
    <scope>NUCLEOTIDE SEQUENCE</scope>
    <source>
        <tissue evidence="2">Blood</tissue>
    </source>
</reference>
<evidence type="ECO:0000313" key="3">
    <source>
        <dbReference type="Proteomes" id="UP000018936"/>
    </source>
</evidence>
<feature type="compositionally biased region" description="Basic and acidic residues" evidence="1">
    <location>
        <begin position="117"/>
        <end position="155"/>
    </location>
</feature>
<accession>V8NA71</accession>
<comment type="caution">
    <text evidence="2">The sequence shown here is derived from an EMBL/GenBank/DDBJ whole genome shotgun (WGS) entry which is preliminary data.</text>
</comment>
<dbReference type="AlphaFoldDB" id="V8NA71"/>
<evidence type="ECO:0000256" key="1">
    <source>
        <dbReference type="SAM" id="MobiDB-lite"/>
    </source>
</evidence>
<keyword evidence="3" id="KW-1185">Reference proteome</keyword>
<organism evidence="2 3">
    <name type="scientific">Ophiophagus hannah</name>
    <name type="common">King cobra</name>
    <name type="synonym">Naja hannah</name>
    <dbReference type="NCBI Taxonomy" id="8665"/>
    <lineage>
        <taxon>Eukaryota</taxon>
        <taxon>Metazoa</taxon>
        <taxon>Chordata</taxon>
        <taxon>Craniata</taxon>
        <taxon>Vertebrata</taxon>
        <taxon>Euteleostomi</taxon>
        <taxon>Lepidosauria</taxon>
        <taxon>Squamata</taxon>
        <taxon>Bifurcata</taxon>
        <taxon>Unidentata</taxon>
        <taxon>Episquamata</taxon>
        <taxon>Toxicofera</taxon>
        <taxon>Serpentes</taxon>
        <taxon>Colubroidea</taxon>
        <taxon>Elapidae</taxon>
        <taxon>Elapinae</taxon>
        <taxon>Ophiophagus</taxon>
    </lineage>
</organism>
<protein>
    <submittedName>
        <fullName evidence="2">PriB</fullName>
    </submittedName>
</protein>
<dbReference type="Proteomes" id="UP000018936">
    <property type="component" value="Unassembled WGS sequence"/>
</dbReference>
<feature type="compositionally biased region" description="Basic and acidic residues" evidence="1">
    <location>
        <begin position="93"/>
        <end position="109"/>
    </location>
</feature>
<name>V8NA71_OPHHA</name>
<feature type="region of interest" description="Disordered" evidence="1">
    <location>
        <begin position="84"/>
        <end position="161"/>
    </location>
</feature>
<proteinExistence type="predicted"/>
<sequence>MWSETQDRELTMNYTVERTFELFAILCSDNREGKSAYFNWEGRHQPDGTCGQKTGEEATVKISVITPTWCVLYLTDAFFSSSWKEGRKKGKKEGRVEGRQEDRKEGRREERKKRKEGRKEKEMREKREGGEKEGEGRKGGRKEKEMREKRREGGEKGGAILPLQDEGATTEKALLLHPTRRTSLRKGTPKIPRLPALMCQVDITGGEKNCFSNNLVPNHQPMQFPQFAHDTRANLGLHKNHVSHTLHVEPAEASGSISRAAHLEHM</sequence>
<evidence type="ECO:0000313" key="2">
    <source>
        <dbReference type="EMBL" id="ETE59174.1"/>
    </source>
</evidence>
<gene>
    <name evidence="2" type="primary">priB</name>
    <name evidence="2" type="ORF">L345_15099</name>
</gene>
<dbReference type="EMBL" id="AZIM01005806">
    <property type="protein sequence ID" value="ETE59174.1"/>
    <property type="molecule type" value="Genomic_DNA"/>
</dbReference>